<protein>
    <submittedName>
        <fullName evidence="1">DUF2653 family protein</fullName>
    </submittedName>
</protein>
<sequence>MANQMISEQDIVNAICMEQGHSHNIQPETVEVELMYDDEDGFSAEVHIAGQVHILNSFHMIQAIRFWIEHVLNEDPYAAGINLLLDREEGIIAAVH</sequence>
<dbReference type="RefSeq" id="WP_317946693.1">
    <property type="nucleotide sequence ID" value="NZ_JAUBDI010000030.1"/>
</dbReference>
<proteinExistence type="predicted"/>
<comment type="caution">
    <text evidence="1">The sequence shown here is derived from an EMBL/GenBank/DDBJ whole genome shotgun (WGS) entry which is preliminary data.</text>
</comment>
<accession>A0ABU4GFQ2</accession>
<reference evidence="1 2" key="1">
    <citation type="submission" date="2023-06" db="EMBL/GenBank/DDBJ databases">
        <title>Sporosarcina sp. nov., isolated from Korean traditional fermented seafood 'Jeotgal'.</title>
        <authorList>
            <person name="Yang A.I."/>
            <person name="Shin N.-R."/>
        </authorList>
    </citation>
    <scope>NUCLEOTIDE SEQUENCE [LARGE SCALE GENOMIC DNA]</scope>
    <source>
        <strain evidence="1 2">KCTC13119</strain>
    </source>
</reference>
<dbReference type="Proteomes" id="UP001282284">
    <property type="component" value="Unassembled WGS sequence"/>
</dbReference>
<dbReference type="EMBL" id="JAUBDI010000030">
    <property type="protein sequence ID" value="MDW0115120.1"/>
    <property type="molecule type" value="Genomic_DNA"/>
</dbReference>
<dbReference type="Pfam" id="PF10850">
    <property type="entry name" value="DUF2653"/>
    <property type="match status" value="1"/>
</dbReference>
<dbReference type="InterPro" id="IPR020516">
    <property type="entry name" value="Uncharacterised_YxcD"/>
</dbReference>
<evidence type="ECO:0000313" key="2">
    <source>
        <dbReference type="Proteomes" id="UP001282284"/>
    </source>
</evidence>
<name>A0ABU4GFQ2_9BACL</name>
<organism evidence="1 2">
    <name type="scientific">Sporosarcina saromensis</name>
    <dbReference type="NCBI Taxonomy" id="359365"/>
    <lineage>
        <taxon>Bacteria</taxon>
        <taxon>Bacillati</taxon>
        <taxon>Bacillota</taxon>
        <taxon>Bacilli</taxon>
        <taxon>Bacillales</taxon>
        <taxon>Caryophanaceae</taxon>
        <taxon>Sporosarcina</taxon>
    </lineage>
</organism>
<keyword evidence="2" id="KW-1185">Reference proteome</keyword>
<gene>
    <name evidence="1" type="ORF">QT711_18325</name>
</gene>
<evidence type="ECO:0000313" key="1">
    <source>
        <dbReference type="EMBL" id="MDW0115120.1"/>
    </source>
</evidence>